<evidence type="ECO:0000313" key="13">
    <source>
        <dbReference type="Proteomes" id="UP000262427"/>
    </source>
</evidence>
<evidence type="ECO:0000256" key="1">
    <source>
        <dbReference type="ARBA" id="ARBA00022692"/>
    </source>
</evidence>
<evidence type="ECO:0000256" key="2">
    <source>
        <dbReference type="ARBA" id="ARBA00022989"/>
    </source>
</evidence>
<dbReference type="EMBL" id="LN899823">
    <property type="protein sequence ID" value="CUV22178.1"/>
    <property type="molecule type" value="Genomic_DNA"/>
</dbReference>
<dbReference type="PANTHER" id="PTHR33507:SF3">
    <property type="entry name" value="INNER MEMBRANE PROTEIN YBBJ"/>
    <property type="match status" value="1"/>
</dbReference>
<dbReference type="EMBL" id="LN899825">
    <property type="protein sequence ID" value="CUV33844.1"/>
    <property type="molecule type" value="Genomic_DNA"/>
</dbReference>
<dbReference type="PANTHER" id="PTHR33507">
    <property type="entry name" value="INNER MEMBRANE PROTEIN YBBJ"/>
    <property type="match status" value="1"/>
</dbReference>
<evidence type="ECO:0000256" key="4">
    <source>
        <dbReference type="SAM" id="Phobius"/>
    </source>
</evidence>
<proteinExistence type="predicted"/>
<dbReference type="AlphaFoldDB" id="A0A0K1ZLA2"/>
<keyword evidence="2 4" id="KW-1133">Transmembrane helix</keyword>
<evidence type="ECO:0000313" key="8">
    <source>
        <dbReference type="EMBL" id="CUV27805.1"/>
    </source>
</evidence>
<evidence type="ECO:0000313" key="6">
    <source>
        <dbReference type="EMBL" id="AYA46718.1"/>
    </source>
</evidence>
<keyword evidence="3 4" id="KW-0472">Membrane</keyword>
<dbReference type="EMBL" id="CP025741">
    <property type="protein sequence ID" value="AYA46718.1"/>
    <property type="molecule type" value="Genomic_DNA"/>
</dbReference>
<protein>
    <submittedName>
        <fullName evidence="6">NfeD family protein</fullName>
    </submittedName>
</protein>
<evidence type="ECO:0000313" key="7">
    <source>
        <dbReference type="EMBL" id="CUV22178.1"/>
    </source>
</evidence>
<dbReference type="EMBL" id="LN899822">
    <property type="protein sequence ID" value="CUV63928.1"/>
    <property type="molecule type" value="Genomic_DNA"/>
</dbReference>
<sequence length="142" mass="15219">MSAQEIVWFTLAVLLVIGELMTGTFYLLMVAIGLLAGGLAALAGLGFPVQAVLAALVAVIGIAGLWRTRFGHAARENAARNRNVNLDIGEMLRVDAWSPERRARVQYRGAEWDVELAPPAPATGGEFRIVEVRGNVLVVAPK</sequence>
<evidence type="ECO:0000313" key="11">
    <source>
        <dbReference type="EMBL" id="CUV47396.1"/>
    </source>
</evidence>
<evidence type="ECO:0000256" key="3">
    <source>
        <dbReference type="ARBA" id="ARBA00023136"/>
    </source>
</evidence>
<evidence type="ECO:0000313" key="10">
    <source>
        <dbReference type="EMBL" id="CUV39591.1"/>
    </source>
</evidence>
<evidence type="ECO:0000313" key="9">
    <source>
        <dbReference type="EMBL" id="CUV33844.1"/>
    </source>
</evidence>
<dbReference type="GO" id="GO:0005886">
    <property type="term" value="C:plasma membrane"/>
    <property type="evidence" value="ECO:0007669"/>
    <property type="project" value="TreeGrafter"/>
</dbReference>
<dbReference type="Pfam" id="PF01957">
    <property type="entry name" value="NfeD"/>
    <property type="match status" value="1"/>
</dbReference>
<dbReference type="InterPro" id="IPR002810">
    <property type="entry name" value="NfeD-like_C"/>
</dbReference>
<dbReference type="PATRIC" id="fig|305.108.peg.1090"/>
<feature type="transmembrane region" description="Helical" evidence="4">
    <location>
        <begin position="47"/>
        <end position="66"/>
    </location>
</feature>
<name>A0A0K1ZLA2_RALSL</name>
<dbReference type="Proteomes" id="UP000262427">
    <property type="component" value="Chromosome CM"/>
</dbReference>
<keyword evidence="1 4" id="KW-0812">Transmembrane</keyword>
<dbReference type="EMBL" id="LN899824">
    <property type="protein sequence ID" value="CUV27805.1"/>
    <property type="molecule type" value="Genomic_DNA"/>
</dbReference>
<evidence type="ECO:0000259" key="5">
    <source>
        <dbReference type="Pfam" id="PF01957"/>
    </source>
</evidence>
<dbReference type="EMBL" id="LN899826">
    <property type="protein sequence ID" value="CUV39591.1"/>
    <property type="molecule type" value="Genomic_DNA"/>
</dbReference>
<organism evidence="8">
    <name type="scientific">Ralstonia solanacearum</name>
    <name type="common">Pseudomonas solanacearum</name>
    <dbReference type="NCBI Taxonomy" id="305"/>
    <lineage>
        <taxon>Bacteria</taxon>
        <taxon>Pseudomonadati</taxon>
        <taxon>Pseudomonadota</taxon>
        <taxon>Betaproteobacteria</taxon>
        <taxon>Burkholderiales</taxon>
        <taxon>Burkholderiaceae</taxon>
        <taxon>Ralstonia</taxon>
        <taxon>Ralstonia solanacearum species complex</taxon>
    </lineage>
</organism>
<accession>A0A0K1ZLA2</accession>
<evidence type="ECO:0000313" key="12">
    <source>
        <dbReference type="EMBL" id="CUV63928.1"/>
    </source>
</evidence>
<reference evidence="6" key="2">
    <citation type="submission" date="2018-01" db="EMBL/GenBank/DDBJ databases">
        <title>Ralstonia pseudosolanacearum P824 infects blueberry.</title>
        <authorList>
            <person name="Bocsanczy A.M."/>
            <person name="Norman D.J."/>
        </authorList>
    </citation>
    <scope>NUCLEOTIDE SEQUENCE</scope>
    <source>
        <strain evidence="6">P824</strain>
    </source>
</reference>
<gene>
    <name evidence="12" type="ORF">RD1301_v1_4200003</name>
    <name evidence="6" type="ORF">RSP824_09575</name>
    <name evidence="7" type="ORF">RUN1744_v1_140067</name>
    <name evidence="8" type="ORF">RUN1985_v1_100134</name>
    <name evidence="9" type="ORF">TD1301_v1_570022</name>
    <name evidence="10" type="ORF">TF3108_v1_310010</name>
    <name evidence="11" type="ORF">TO10_v1_940066</name>
</gene>
<feature type="transmembrane region" description="Helical" evidence="4">
    <location>
        <begin position="7"/>
        <end position="35"/>
    </location>
</feature>
<dbReference type="EMBL" id="LN899827">
    <property type="protein sequence ID" value="CUV47396.1"/>
    <property type="molecule type" value="Genomic_DNA"/>
</dbReference>
<reference evidence="13" key="3">
    <citation type="submission" date="2018-01" db="EMBL/GenBank/DDBJ databases">
        <title>Raltonia solanacearum P824 infects blueberry.</title>
        <authorList>
            <person name="Bocsanczy A.M."/>
            <person name="Norman D.J."/>
        </authorList>
    </citation>
    <scope>NUCLEOTIDE SEQUENCE [LARGE SCALE GENOMIC DNA]</scope>
    <source>
        <strain evidence="13">P824</strain>
    </source>
</reference>
<reference evidence="8" key="1">
    <citation type="submission" date="2015-10" db="EMBL/GenBank/DDBJ databases">
        <authorList>
            <person name="Gilbert D.G."/>
        </authorList>
    </citation>
    <scope>NUCLEOTIDE SEQUENCE</scope>
    <source>
        <strain evidence="8">Phyl III-seqv23</strain>
    </source>
</reference>
<dbReference type="InterPro" id="IPR052165">
    <property type="entry name" value="Membrane_assoc_protease"/>
</dbReference>
<feature type="domain" description="NfeD-like C-terminal" evidence="5">
    <location>
        <begin position="85"/>
        <end position="141"/>
    </location>
</feature>